<name>A0ABX8M252_9GAMM</name>
<organism evidence="1 2">
    <name type="scientific">Photorhabdus akhurstii</name>
    <dbReference type="NCBI Taxonomy" id="171438"/>
    <lineage>
        <taxon>Bacteria</taxon>
        <taxon>Pseudomonadati</taxon>
        <taxon>Pseudomonadota</taxon>
        <taxon>Gammaproteobacteria</taxon>
        <taxon>Enterobacterales</taxon>
        <taxon>Morganellaceae</taxon>
        <taxon>Photorhabdus</taxon>
    </lineage>
</organism>
<dbReference type="Proteomes" id="UP000693715">
    <property type="component" value="Chromosome"/>
</dbReference>
<evidence type="ECO:0000313" key="1">
    <source>
        <dbReference type="EMBL" id="QXF35238.1"/>
    </source>
</evidence>
<reference evidence="1 2" key="1">
    <citation type="submission" date="2017-03" db="EMBL/GenBank/DDBJ databases">
        <title>Genome comparison of Photorhabdus luminescens strain 0813-124 phase variants.</title>
        <authorList>
            <person name="Chien C.-C."/>
            <person name="Chen W.-J."/>
            <person name="Shih M.-C."/>
            <person name="Hsieh F.-C."/>
        </authorList>
    </citation>
    <scope>NUCLEOTIDE SEQUENCE [LARGE SCALE GENOMIC DNA]</scope>
    <source>
        <strain evidence="1 2">0813-124 phase II</strain>
    </source>
</reference>
<protein>
    <recommendedName>
        <fullName evidence="3">DUF2184 domain-containing protein</fullName>
    </recommendedName>
</protein>
<dbReference type="Pfam" id="PF09950">
    <property type="entry name" value="Major_capside"/>
    <property type="match status" value="1"/>
</dbReference>
<gene>
    <name evidence="1" type="ORF">B0X70_20175</name>
</gene>
<proteinExistence type="predicted"/>
<dbReference type="EMBL" id="CP020335">
    <property type="protein sequence ID" value="QXF35238.1"/>
    <property type="molecule type" value="Genomic_DNA"/>
</dbReference>
<sequence length="323" mass="35961">MAVETADFEEVLHEALTERDMQLQEKELPEINIGEALPVKEGLDFALEFVDFGVSNVVGSVKDGIVGNKTNSLKTIDSEIEWLKAPVGQWAKAATWTQQELEKIARLNINLQTKKQDDLYANALATIQYAGYVGHQVVKGQEGLLTGSKVQVITDSTNKTIEDMTSNEFVKLVLDAYNVAWRKSSYRIQPTHIAMDASDFMLAMQKFDPNPIVVGTDLLPIAAMDRIMAALRKASGNEKFNITFVKIPSNYAVGIKNGKTRLAVYTYEADYVEMEVHMPELLAVRARDLLTYECGYRAAFGGAMWKQPQSAVYVDYKSSLASQ</sequence>
<dbReference type="RefSeq" id="WP_217470216.1">
    <property type="nucleotide sequence ID" value="NZ_CP020335.1"/>
</dbReference>
<dbReference type="InterPro" id="IPR020049">
    <property type="entry name" value="Major_capsid-like"/>
</dbReference>
<accession>A0ABX8M252</accession>
<keyword evidence="2" id="KW-1185">Reference proteome</keyword>
<evidence type="ECO:0008006" key="3">
    <source>
        <dbReference type="Google" id="ProtNLM"/>
    </source>
</evidence>
<evidence type="ECO:0000313" key="2">
    <source>
        <dbReference type="Proteomes" id="UP000693715"/>
    </source>
</evidence>
<dbReference type="PIRSF" id="PIRSF029202">
    <property type="entry name" value="UCP029202"/>
    <property type="match status" value="1"/>
</dbReference>